<dbReference type="EMBL" id="CAMXCT010004089">
    <property type="protein sequence ID" value="CAI4007599.1"/>
    <property type="molecule type" value="Genomic_DNA"/>
</dbReference>
<accession>A0A9P1DBI4</accession>
<dbReference type="InterPro" id="IPR039647">
    <property type="entry name" value="EF_hand_pair_protein_CML-like"/>
</dbReference>
<keyword evidence="3" id="KW-0106">Calcium</keyword>
<dbReference type="SMART" id="SM00054">
    <property type="entry name" value="EFh"/>
    <property type="match status" value="1"/>
</dbReference>
<dbReference type="Pfam" id="PF13499">
    <property type="entry name" value="EF-hand_7"/>
    <property type="match status" value="1"/>
</dbReference>
<dbReference type="InterPro" id="IPR002048">
    <property type="entry name" value="EF_hand_dom"/>
</dbReference>
<protein>
    <submittedName>
        <fullName evidence="7">Polcalcin Syr v 3 (Calcium-binding pollen allergen Syr v 3) (Allergen Syr v 3)</fullName>
    </submittedName>
</protein>
<evidence type="ECO:0000256" key="4">
    <source>
        <dbReference type="SAM" id="MobiDB-lite"/>
    </source>
</evidence>
<dbReference type="PROSITE" id="PS00018">
    <property type="entry name" value="EF_HAND_1"/>
    <property type="match status" value="1"/>
</dbReference>
<dbReference type="AlphaFoldDB" id="A0A9P1DBI4"/>
<gene>
    <name evidence="6" type="ORF">C1SCF055_LOCUS33141</name>
</gene>
<dbReference type="Proteomes" id="UP001152797">
    <property type="component" value="Unassembled WGS sequence"/>
</dbReference>
<keyword evidence="8" id="KW-1185">Reference proteome</keyword>
<dbReference type="SUPFAM" id="SSF47473">
    <property type="entry name" value="EF-hand"/>
    <property type="match status" value="1"/>
</dbReference>
<dbReference type="GO" id="GO:0005509">
    <property type="term" value="F:calcium ion binding"/>
    <property type="evidence" value="ECO:0007669"/>
    <property type="project" value="InterPro"/>
</dbReference>
<dbReference type="EMBL" id="CAMXCT020004089">
    <property type="protein sequence ID" value="CAL1160974.1"/>
    <property type="molecule type" value="Genomic_DNA"/>
</dbReference>
<evidence type="ECO:0000256" key="3">
    <source>
        <dbReference type="ARBA" id="ARBA00022837"/>
    </source>
</evidence>
<sequence length="504" mass="54886">DGSARCRFSDQSGNSDHTVALRGLRLAELQKGALVHVAGTESFDVVGEVKGATTSSFQVEVQGKLMSKKPSELLKCQVQPGMLVRWKKAGNNILYEYVGAAPSAPSASEKSLFDQFLHIQVGCLVRVTSRAGSVEHEELGEVRSIERPSMEDDGSAYCLFSGPSGNSYRTVALADLRLAELQKWGQVHVTGTESFDVVGEVKGATTECFQVEVQGKLMSKKPSELLKCPPREQHIIGEVQKGAESGKVSVQFPGGHGGIWRFVLSALRPLHVQKGTAVQLTHPETSHIAKGDVGQVTGNFSEHKVQVKFSAGPWYFTPEELEPAKESSGKATKSDSAQKGGQATEPKDFNAATDAKIKKLKSVFKKFDANGDGKLSATELRDVLEAVAKGDLSQQECQQLMQGLDRDQNGNLAILPIDLKQGEGLVLVLWLLPKVSHSYDNRRVLGSSGEKWPCQRHHNCAVCYISAAVSPYRLALRDRWSLYFSIVFCSNNDLSMPRSNCLEA</sequence>
<evidence type="ECO:0000256" key="2">
    <source>
        <dbReference type="ARBA" id="ARBA00022737"/>
    </source>
</evidence>
<dbReference type="InterPro" id="IPR018247">
    <property type="entry name" value="EF_Hand_1_Ca_BS"/>
</dbReference>
<dbReference type="PROSITE" id="PS50222">
    <property type="entry name" value="EF_HAND_2"/>
    <property type="match status" value="1"/>
</dbReference>
<keyword evidence="1" id="KW-0479">Metal-binding</keyword>
<evidence type="ECO:0000256" key="1">
    <source>
        <dbReference type="ARBA" id="ARBA00022723"/>
    </source>
</evidence>
<organism evidence="6">
    <name type="scientific">Cladocopium goreaui</name>
    <dbReference type="NCBI Taxonomy" id="2562237"/>
    <lineage>
        <taxon>Eukaryota</taxon>
        <taxon>Sar</taxon>
        <taxon>Alveolata</taxon>
        <taxon>Dinophyceae</taxon>
        <taxon>Suessiales</taxon>
        <taxon>Symbiodiniaceae</taxon>
        <taxon>Cladocopium</taxon>
    </lineage>
</organism>
<reference evidence="6" key="1">
    <citation type="submission" date="2022-10" db="EMBL/GenBank/DDBJ databases">
        <authorList>
            <person name="Chen Y."/>
            <person name="Dougan E. K."/>
            <person name="Chan C."/>
            <person name="Rhodes N."/>
            <person name="Thang M."/>
        </authorList>
    </citation>
    <scope>NUCLEOTIDE SEQUENCE</scope>
</reference>
<dbReference type="InterPro" id="IPR011992">
    <property type="entry name" value="EF-hand-dom_pair"/>
</dbReference>
<evidence type="ECO:0000313" key="7">
    <source>
        <dbReference type="EMBL" id="CAL4794911.1"/>
    </source>
</evidence>
<dbReference type="PANTHER" id="PTHR10891">
    <property type="entry name" value="EF-HAND CALCIUM-BINDING DOMAIN CONTAINING PROTEIN"/>
    <property type="match status" value="1"/>
</dbReference>
<keyword evidence="2" id="KW-0677">Repeat</keyword>
<evidence type="ECO:0000313" key="6">
    <source>
        <dbReference type="EMBL" id="CAI4007599.1"/>
    </source>
</evidence>
<evidence type="ECO:0000259" key="5">
    <source>
        <dbReference type="PROSITE" id="PS50222"/>
    </source>
</evidence>
<reference evidence="7 8" key="2">
    <citation type="submission" date="2024-05" db="EMBL/GenBank/DDBJ databases">
        <authorList>
            <person name="Chen Y."/>
            <person name="Shah S."/>
            <person name="Dougan E. K."/>
            <person name="Thang M."/>
            <person name="Chan C."/>
        </authorList>
    </citation>
    <scope>NUCLEOTIDE SEQUENCE [LARGE SCALE GENOMIC DNA]</scope>
</reference>
<feature type="domain" description="EF-hand" evidence="5">
    <location>
        <begin position="355"/>
        <end position="390"/>
    </location>
</feature>
<feature type="non-terminal residue" evidence="6">
    <location>
        <position position="1"/>
    </location>
</feature>
<feature type="region of interest" description="Disordered" evidence="4">
    <location>
        <begin position="321"/>
        <end position="350"/>
    </location>
</feature>
<feature type="compositionally biased region" description="Polar residues" evidence="4">
    <location>
        <begin position="329"/>
        <end position="341"/>
    </location>
</feature>
<name>A0A9P1DBI4_9DINO</name>
<comment type="caution">
    <text evidence="6">The sequence shown here is derived from an EMBL/GenBank/DDBJ whole genome shotgun (WGS) entry which is preliminary data.</text>
</comment>
<dbReference type="CDD" id="cd00051">
    <property type="entry name" value="EFh"/>
    <property type="match status" value="1"/>
</dbReference>
<evidence type="ECO:0000313" key="8">
    <source>
        <dbReference type="Proteomes" id="UP001152797"/>
    </source>
</evidence>
<dbReference type="Gene3D" id="1.10.238.10">
    <property type="entry name" value="EF-hand"/>
    <property type="match status" value="1"/>
</dbReference>
<dbReference type="EMBL" id="CAMXCT030004089">
    <property type="protein sequence ID" value="CAL4794911.1"/>
    <property type="molecule type" value="Genomic_DNA"/>
</dbReference>
<proteinExistence type="predicted"/>